<evidence type="ECO:0000259" key="5">
    <source>
        <dbReference type="PROSITE" id="PS50931"/>
    </source>
</evidence>
<dbReference type="EMBL" id="JARJLM010000194">
    <property type="protein sequence ID" value="MDF3833555.1"/>
    <property type="molecule type" value="Genomic_DNA"/>
</dbReference>
<dbReference type="SUPFAM" id="SSF53850">
    <property type="entry name" value="Periplasmic binding protein-like II"/>
    <property type="match status" value="1"/>
</dbReference>
<evidence type="ECO:0000313" key="6">
    <source>
        <dbReference type="EMBL" id="MDF3833555.1"/>
    </source>
</evidence>
<organism evidence="6 7">
    <name type="scientific">Cupriavidus basilensis</name>
    <dbReference type="NCBI Taxonomy" id="68895"/>
    <lineage>
        <taxon>Bacteria</taxon>
        <taxon>Pseudomonadati</taxon>
        <taxon>Pseudomonadota</taxon>
        <taxon>Betaproteobacteria</taxon>
        <taxon>Burkholderiales</taxon>
        <taxon>Burkholderiaceae</taxon>
        <taxon>Cupriavidus</taxon>
    </lineage>
</organism>
<comment type="similarity">
    <text evidence="1">Belongs to the LysR transcriptional regulatory family.</text>
</comment>
<accession>A0ABT6ALR0</accession>
<gene>
    <name evidence="6" type="ORF">P3W85_11435</name>
</gene>
<dbReference type="Gene3D" id="3.40.190.10">
    <property type="entry name" value="Periplasmic binding protein-like II"/>
    <property type="match status" value="2"/>
</dbReference>
<evidence type="ECO:0000256" key="1">
    <source>
        <dbReference type="ARBA" id="ARBA00009437"/>
    </source>
</evidence>
<evidence type="ECO:0000313" key="7">
    <source>
        <dbReference type="Proteomes" id="UP001216674"/>
    </source>
</evidence>
<dbReference type="PROSITE" id="PS50931">
    <property type="entry name" value="HTH_LYSR"/>
    <property type="match status" value="1"/>
</dbReference>
<proteinExistence type="inferred from homology"/>
<dbReference type="Proteomes" id="UP001216674">
    <property type="component" value="Unassembled WGS sequence"/>
</dbReference>
<dbReference type="CDD" id="cd08414">
    <property type="entry name" value="PBP2_LTTR_aromatics_like"/>
    <property type="match status" value="1"/>
</dbReference>
<dbReference type="Gene3D" id="1.10.10.10">
    <property type="entry name" value="Winged helix-like DNA-binding domain superfamily/Winged helix DNA-binding domain"/>
    <property type="match status" value="1"/>
</dbReference>
<keyword evidence="7" id="KW-1185">Reference proteome</keyword>
<keyword evidence="4" id="KW-0804">Transcription</keyword>
<dbReference type="Pfam" id="PF00126">
    <property type="entry name" value="HTH_1"/>
    <property type="match status" value="1"/>
</dbReference>
<feature type="domain" description="HTH lysR-type" evidence="5">
    <location>
        <begin position="5"/>
        <end position="62"/>
    </location>
</feature>
<evidence type="ECO:0000256" key="3">
    <source>
        <dbReference type="ARBA" id="ARBA00023125"/>
    </source>
</evidence>
<protein>
    <submittedName>
        <fullName evidence="6">LysR family transcriptional regulator</fullName>
    </submittedName>
</protein>
<keyword evidence="3" id="KW-0238">DNA-binding</keyword>
<sequence>MSNSLKLRQLEYFIAVAEELSFRSAAKRLFITQPPLSRQIKLLEENLGVQLFVRGGQSTRLTEAGERFLEKARTLVHDSEQLAKQFAADSPEVRMELNLGITTVIDASLFSWIEDAFAAQFPSIRLHVKRQITARSVHDLSRGNLDVAVIGLPSRTEGLTVEHLLDEPMVACIPSDHSESTRRKLSLLDLEHDRLFWFDRKLNPAYHDHCERIFASKGFHPERMAEPDDYHVMLSLIAGGQGIALVPHSLQSMTRKGIVYKELLEGQQLRIRVGIAYRLAEDREAVTSLIGILKARPGV</sequence>
<dbReference type="PANTHER" id="PTHR30346">
    <property type="entry name" value="TRANSCRIPTIONAL DUAL REGULATOR HCAR-RELATED"/>
    <property type="match status" value="1"/>
</dbReference>
<comment type="caution">
    <text evidence="6">The sequence shown here is derived from an EMBL/GenBank/DDBJ whole genome shotgun (WGS) entry which is preliminary data.</text>
</comment>
<keyword evidence="2" id="KW-0805">Transcription regulation</keyword>
<dbReference type="Pfam" id="PF03466">
    <property type="entry name" value="LysR_substrate"/>
    <property type="match status" value="1"/>
</dbReference>
<evidence type="ECO:0000256" key="2">
    <source>
        <dbReference type="ARBA" id="ARBA00023015"/>
    </source>
</evidence>
<dbReference type="PRINTS" id="PR00039">
    <property type="entry name" value="HTHLYSR"/>
</dbReference>
<dbReference type="RefSeq" id="WP_276264875.1">
    <property type="nucleotide sequence ID" value="NZ_JARJLM010000194.1"/>
</dbReference>
<dbReference type="InterPro" id="IPR036388">
    <property type="entry name" value="WH-like_DNA-bd_sf"/>
</dbReference>
<dbReference type="PANTHER" id="PTHR30346:SF28">
    <property type="entry name" value="HTH-TYPE TRANSCRIPTIONAL REGULATOR CYNR"/>
    <property type="match status" value="1"/>
</dbReference>
<dbReference type="SUPFAM" id="SSF46785">
    <property type="entry name" value="Winged helix' DNA-binding domain"/>
    <property type="match status" value="1"/>
</dbReference>
<dbReference type="InterPro" id="IPR000847">
    <property type="entry name" value="LysR_HTH_N"/>
</dbReference>
<evidence type="ECO:0000256" key="4">
    <source>
        <dbReference type="ARBA" id="ARBA00023163"/>
    </source>
</evidence>
<dbReference type="InterPro" id="IPR005119">
    <property type="entry name" value="LysR_subst-bd"/>
</dbReference>
<reference evidence="6 7" key="1">
    <citation type="submission" date="2023-03" db="EMBL/GenBank/DDBJ databases">
        <title>Draft assemblies of triclosan tolerant bacteria isolated from returned activated sludge.</title>
        <authorList>
            <person name="Van Hamelsveld S."/>
        </authorList>
    </citation>
    <scope>NUCLEOTIDE SEQUENCE [LARGE SCALE GENOMIC DNA]</scope>
    <source>
        <strain evidence="6 7">GW210010_S58</strain>
    </source>
</reference>
<dbReference type="InterPro" id="IPR036390">
    <property type="entry name" value="WH_DNA-bd_sf"/>
</dbReference>
<name>A0ABT6ALR0_9BURK</name>